<protein>
    <submittedName>
        <fullName evidence="2">Alpha/beta hydrolase</fullName>
    </submittedName>
</protein>
<evidence type="ECO:0000313" key="3">
    <source>
        <dbReference type="Proteomes" id="UP001565200"/>
    </source>
</evidence>
<dbReference type="InterPro" id="IPR029058">
    <property type="entry name" value="AB_hydrolase_fold"/>
</dbReference>
<evidence type="ECO:0000259" key="1">
    <source>
        <dbReference type="Pfam" id="PF01738"/>
    </source>
</evidence>
<organism evidence="2 3">
    <name type="scientific">Heminiphilus faecis</name>
    <dbReference type="NCBI Taxonomy" id="2601703"/>
    <lineage>
        <taxon>Bacteria</taxon>
        <taxon>Pseudomonadati</taxon>
        <taxon>Bacteroidota</taxon>
        <taxon>Bacteroidia</taxon>
        <taxon>Bacteroidales</taxon>
        <taxon>Muribaculaceae</taxon>
        <taxon>Heminiphilus</taxon>
    </lineage>
</organism>
<dbReference type="InterPro" id="IPR051411">
    <property type="entry name" value="Polyketide_trans_af380"/>
</dbReference>
<dbReference type="InterPro" id="IPR002925">
    <property type="entry name" value="Dienelactn_hydro"/>
</dbReference>
<dbReference type="Pfam" id="PF01738">
    <property type="entry name" value="DLH"/>
    <property type="match status" value="1"/>
</dbReference>
<evidence type="ECO:0000313" key="2">
    <source>
        <dbReference type="EMBL" id="MEY8246422.1"/>
    </source>
</evidence>
<dbReference type="Gene3D" id="3.40.50.1820">
    <property type="entry name" value="alpha/beta hydrolase"/>
    <property type="match status" value="1"/>
</dbReference>
<dbReference type="SUPFAM" id="SSF53474">
    <property type="entry name" value="alpha/beta-Hydrolases"/>
    <property type="match status" value="1"/>
</dbReference>
<comment type="caution">
    <text evidence="2">The sequence shown here is derived from an EMBL/GenBank/DDBJ whole genome shotgun (WGS) entry which is preliminary data.</text>
</comment>
<proteinExistence type="predicted"/>
<dbReference type="RefSeq" id="WP_369863865.1">
    <property type="nucleotide sequence ID" value="NZ_JBCLPP010000046.1"/>
</dbReference>
<accession>A0ABV4CYD0</accession>
<feature type="domain" description="Dienelactone hydrolase" evidence="1">
    <location>
        <begin position="64"/>
        <end position="181"/>
    </location>
</feature>
<dbReference type="Gene3D" id="1.10.10.800">
    <property type="match status" value="1"/>
</dbReference>
<name>A0ABV4CYD0_9BACT</name>
<gene>
    <name evidence="2" type="ORF">AAK873_12460</name>
</gene>
<reference evidence="2 3" key="1">
    <citation type="submission" date="2024-03" db="EMBL/GenBank/DDBJ databases">
        <title>Mouse gut bacterial collection (mGBC) of GemPharmatech.</title>
        <authorList>
            <person name="He Y."/>
            <person name="Dong L."/>
            <person name="Wu D."/>
            <person name="Gao X."/>
            <person name="Lin Z."/>
        </authorList>
    </citation>
    <scope>NUCLEOTIDE SEQUENCE [LARGE SCALE GENOMIC DNA]</scope>
    <source>
        <strain evidence="2 3">54-13</strain>
    </source>
</reference>
<keyword evidence="3" id="KW-1185">Reference proteome</keyword>
<sequence>MKKNILISVFATVMTALNSYSQEIFDYTKNPYGLVYRNAITENGPGQVNIHPVTYELNGNKISANVYTPANYNPAKKYAAVVVSHPNGGVKEQTAGLYAQRLAQQGYVTIAADASYQGASGGEPRNLDIPQNRINDVRGMVDYISKYPGVDADRIGALGICGGGGYTFAALQSDKRIKAGATLSLFNTGRVRTNGYQDSQMSTIQDRLKRASEAREHYVLTGESLYEGSDRQQTREEIIEAMSKLEPGTLYHDGLEYYSLTHRHPNSVSRYTTASLMDLMTWDATAYANLIDCPLLIMSGSKSDSDYMSREAYEKAGTADKEYFIIDGASHIQTYYIPEYVDAVVNKLTDFYENKLK</sequence>
<keyword evidence="2" id="KW-0378">Hydrolase</keyword>
<dbReference type="GO" id="GO:0016787">
    <property type="term" value="F:hydrolase activity"/>
    <property type="evidence" value="ECO:0007669"/>
    <property type="project" value="UniProtKB-KW"/>
</dbReference>
<dbReference type="EMBL" id="JBCLPP010000046">
    <property type="protein sequence ID" value="MEY8246422.1"/>
    <property type="molecule type" value="Genomic_DNA"/>
</dbReference>
<dbReference type="PANTHER" id="PTHR47751">
    <property type="entry name" value="SUPERFAMILY HYDROLASE, PUTATIVE (AFU_ORTHOLOGUE AFUA_2G16580)-RELATED"/>
    <property type="match status" value="1"/>
</dbReference>
<dbReference type="Proteomes" id="UP001565200">
    <property type="component" value="Unassembled WGS sequence"/>
</dbReference>
<dbReference type="PANTHER" id="PTHR47751:SF1">
    <property type="entry name" value="SUPERFAMILY HYDROLASE, PUTATIVE (AFU_ORTHOLOGUE AFUA_2G16580)-RELATED"/>
    <property type="match status" value="1"/>
</dbReference>